<feature type="non-terminal residue" evidence="1">
    <location>
        <position position="67"/>
    </location>
</feature>
<dbReference type="AlphaFoldDB" id="A0A9J5ZSC9"/>
<proteinExistence type="predicted"/>
<protein>
    <submittedName>
        <fullName evidence="1">Uncharacterized protein</fullName>
    </submittedName>
</protein>
<sequence>MDECIDETKRHSSPKRQEVQDVTYITWYILLGSFIFIPPPLERSRKIDAKLGVLEKSEYLKFGATEH</sequence>
<keyword evidence="2" id="KW-1185">Reference proteome</keyword>
<evidence type="ECO:0000313" key="2">
    <source>
        <dbReference type="Proteomes" id="UP000824120"/>
    </source>
</evidence>
<reference evidence="1 2" key="1">
    <citation type="submission" date="2020-09" db="EMBL/GenBank/DDBJ databases">
        <title>De no assembly of potato wild relative species, Solanum commersonii.</title>
        <authorList>
            <person name="Cho K."/>
        </authorList>
    </citation>
    <scope>NUCLEOTIDE SEQUENCE [LARGE SCALE GENOMIC DNA]</scope>
    <source>
        <strain evidence="1">LZ3.2</strain>
        <tissue evidence="1">Leaf</tissue>
    </source>
</reference>
<dbReference type="Proteomes" id="UP000824120">
    <property type="component" value="Chromosome 3"/>
</dbReference>
<comment type="caution">
    <text evidence="1">The sequence shown here is derived from an EMBL/GenBank/DDBJ whole genome shotgun (WGS) entry which is preliminary data.</text>
</comment>
<name>A0A9J5ZSC9_SOLCO</name>
<accession>A0A9J5ZSC9</accession>
<dbReference type="EMBL" id="JACXVP010000003">
    <property type="protein sequence ID" value="KAG5615126.1"/>
    <property type="molecule type" value="Genomic_DNA"/>
</dbReference>
<gene>
    <name evidence="1" type="ORF">H5410_014950</name>
</gene>
<organism evidence="1 2">
    <name type="scientific">Solanum commersonii</name>
    <name type="common">Commerson's wild potato</name>
    <name type="synonym">Commerson's nightshade</name>
    <dbReference type="NCBI Taxonomy" id="4109"/>
    <lineage>
        <taxon>Eukaryota</taxon>
        <taxon>Viridiplantae</taxon>
        <taxon>Streptophyta</taxon>
        <taxon>Embryophyta</taxon>
        <taxon>Tracheophyta</taxon>
        <taxon>Spermatophyta</taxon>
        <taxon>Magnoliopsida</taxon>
        <taxon>eudicotyledons</taxon>
        <taxon>Gunneridae</taxon>
        <taxon>Pentapetalae</taxon>
        <taxon>asterids</taxon>
        <taxon>lamiids</taxon>
        <taxon>Solanales</taxon>
        <taxon>Solanaceae</taxon>
        <taxon>Solanoideae</taxon>
        <taxon>Solaneae</taxon>
        <taxon>Solanum</taxon>
    </lineage>
</organism>
<evidence type="ECO:0000313" key="1">
    <source>
        <dbReference type="EMBL" id="KAG5615126.1"/>
    </source>
</evidence>